<accession>A0A7X5VE76</accession>
<dbReference type="AlphaFoldDB" id="A0A7X5VE76"/>
<reference evidence="1 2" key="1">
    <citation type="submission" date="2020-03" db="EMBL/GenBank/DDBJ databases">
        <title>Sequencing the genomes of 1000 actinobacteria strains.</title>
        <authorList>
            <person name="Klenk H.-P."/>
        </authorList>
    </citation>
    <scope>NUCLEOTIDE SEQUENCE [LARGE SCALE GENOMIC DNA]</scope>
    <source>
        <strain evidence="1 2">DSM 45490</strain>
    </source>
</reference>
<organism evidence="1 2">
    <name type="scientific">Kribbella shirazensis</name>
    <dbReference type="NCBI Taxonomy" id="1105143"/>
    <lineage>
        <taxon>Bacteria</taxon>
        <taxon>Bacillati</taxon>
        <taxon>Actinomycetota</taxon>
        <taxon>Actinomycetes</taxon>
        <taxon>Propionibacteriales</taxon>
        <taxon>Kribbellaceae</taxon>
        <taxon>Kribbella</taxon>
    </lineage>
</organism>
<gene>
    <name evidence="1" type="ORF">BJY22_005337</name>
</gene>
<evidence type="ECO:0000313" key="1">
    <source>
        <dbReference type="EMBL" id="NIK59620.1"/>
    </source>
</evidence>
<protein>
    <submittedName>
        <fullName evidence="1">Uncharacterized protein</fullName>
    </submittedName>
</protein>
<proteinExistence type="predicted"/>
<dbReference type="Proteomes" id="UP000555407">
    <property type="component" value="Unassembled WGS sequence"/>
</dbReference>
<name>A0A7X5VE76_9ACTN</name>
<dbReference type="RefSeq" id="WP_167211697.1">
    <property type="nucleotide sequence ID" value="NZ_JAASRO010000001.1"/>
</dbReference>
<dbReference type="EMBL" id="JAASRO010000001">
    <property type="protein sequence ID" value="NIK59620.1"/>
    <property type="molecule type" value="Genomic_DNA"/>
</dbReference>
<comment type="caution">
    <text evidence="1">The sequence shown here is derived from an EMBL/GenBank/DDBJ whole genome shotgun (WGS) entry which is preliminary data.</text>
</comment>
<evidence type="ECO:0000313" key="2">
    <source>
        <dbReference type="Proteomes" id="UP000555407"/>
    </source>
</evidence>
<keyword evidence="2" id="KW-1185">Reference proteome</keyword>
<sequence>MVEGTPYDRMPGTYRQAGELLAAFHQQSAVPDNTYASRENQRTLTNLGKPHRITPDLARPPAHHDRSLADAATRWGPDLCTWLPPDWWRNLWERTNLVTVDTADFVPHGWEDWLHWLKTCAQVDRGYEPDEQLLESDQGRLLGLTRLTAHLK</sequence>